<sequence length="278" mass="31503">MTDKNQPKKFKSRWFRIAVAGDTTDGREISAEWIQQMAKTYNPDTYGARINVEHIRSYFPDSAFGAYGDVIALKTEKVTIDGEEKDALFAQIQPNQNLIDLNQKNQKIYTSIEVDPNFAKTNQAYLVGLAVTDSPASLGTEMLQFAAKAQVNPLADRKLRPDDIFTAAQETILEFEEVKDDKSFASDLVDKVKNLFKKQEQQQQQTQDHFSQNEQAILVIAQQTADQGQEFSQLKTQHEQLQKDFNDLKTKLDQEPGGQNRPESNNSQFSQDIGEVDC</sequence>
<reference evidence="2 3" key="1">
    <citation type="submission" date="2016-09" db="EMBL/GenBank/DDBJ databases">
        <authorList>
            <person name="Capua I."/>
            <person name="De Benedictis P."/>
            <person name="Joannis T."/>
            <person name="Lombin L.H."/>
            <person name="Cattoli G."/>
        </authorList>
    </citation>
    <scope>NUCLEOTIDE SEQUENCE [LARGE SCALE GENOMIC DNA]</scope>
    <source>
        <strain evidence="2 3">ANC 4671</strain>
    </source>
</reference>
<evidence type="ECO:0000256" key="1">
    <source>
        <dbReference type="SAM" id="MobiDB-lite"/>
    </source>
</evidence>
<protein>
    <submittedName>
        <fullName evidence="2">Capsid protein</fullName>
    </submittedName>
</protein>
<organism evidence="2 3">
    <name type="scientific">Acinetobacter qingfengensis</name>
    <dbReference type="NCBI Taxonomy" id="1262585"/>
    <lineage>
        <taxon>Bacteria</taxon>
        <taxon>Pseudomonadati</taxon>
        <taxon>Pseudomonadota</taxon>
        <taxon>Gammaproteobacteria</taxon>
        <taxon>Moraxellales</taxon>
        <taxon>Moraxellaceae</taxon>
        <taxon>Acinetobacter</taxon>
    </lineage>
</organism>
<comment type="caution">
    <text evidence="2">The sequence shown here is derived from an EMBL/GenBank/DDBJ whole genome shotgun (WGS) entry which is preliminary data.</text>
</comment>
<dbReference type="InterPro" id="IPR009228">
    <property type="entry name" value="Capsid_scaffold_GpO"/>
</dbReference>
<evidence type="ECO:0000313" key="3">
    <source>
        <dbReference type="Proteomes" id="UP000185895"/>
    </source>
</evidence>
<dbReference type="STRING" id="1262585.BJI46_11520"/>
<evidence type="ECO:0000313" key="2">
    <source>
        <dbReference type="EMBL" id="OEY96904.1"/>
    </source>
</evidence>
<feature type="region of interest" description="Disordered" evidence="1">
    <location>
        <begin position="243"/>
        <end position="278"/>
    </location>
</feature>
<feature type="compositionally biased region" description="Basic and acidic residues" evidence="1">
    <location>
        <begin position="243"/>
        <end position="254"/>
    </location>
</feature>
<proteinExistence type="predicted"/>
<dbReference type="AlphaFoldDB" id="A0A1E7RC19"/>
<accession>A0A1E7RC19</accession>
<dbReference type="Pfam" id="PF05929">
    <property type="entry name" value="Phage_GPO"/>
    <property type="match status" value="1"/>
</dbReference>
<name>A0A1E7RC19_9GAMM</name>
<feature type="compositionally biased region" description="Polar residues" evidence="1">
    <location>
        <begin position="261"/>
        <end position="271"/>
    </location>
</feature>
<dbReference type="OrthoDB" id="5625143at2"/>
<keyword evidence="3" id="KW-1185">Reference proteome</keyword>
<gene>
    <name evidence="2" type="ORF">BJI46_11520</name>
</gene>
<dbReference type="EMBL" id="MKKK01000017">
    <property type="protein sequence ID" value="OEY96904.1"/>
    <property type="molecule type" value="Genomic_DNA"/>
</dbReference>
<dbReference type="RefSeq" id="WP_070069604.1">
    <property type="nucleotide sequence ID" value="NZ_MKKK01000017.1"/>
</dbReference>
<dbReference type="Proteomes" id="UP000185895">
    <property type="component" value="Unassembled WGS sequence"/>
</dbReference>